<gene>
    <name evidence="2" type="ORF">J0X15_10535</name>
</gene>
<proteinExistence type="predicted"/>
<evidence type="ECO:0000313" key="3">
    <source>
        <dbReference type="Proteomes" id="UP000664779"/>
    </source>
</evidence>
<accession>A0A939EN67</accession>
<sequence length="392" mass="42065">MSSALMGSAVHAEARNWQEVLDTARGQEVYFHAWGGEPGINAYISWAAEKVSAQYGVSVIQVKVSDTGNVVSQIIGEKAAGRETGGSVDLVWINGENFAALKRAGLLAPPGWATSLPNWANVDVENKPTVALDFTVPTEGQEAPWGMAQLVFIHDSARVETPPKTLAELASCAARNPGRISYPQPPNFLGSTFLKQVLISLIKEPSKLQQPVNEATFDEDVAPLFAYLDALHPNLWRKGAVFPQDSAQMRQLLADGELDLAFSFNPGDASSAIASGSLPETVRTYTFDGGTLGNTHFVAIPFNSSAKEGAMVFADFLMSAEAQAHKQDPSVWGDPTVLNVAALPAPQKALFDALDLGPATLSPDDLGQVLPEPHPSWVSQLEKAWLQRYSDS</sequence>
<dbReference type="Gene3D" id="3.40.190.10">
    <property type="entry name" value="Periplasmic binding protein-like II"/>
    <property type="match status" value="2"/>
</dbReference>
<dbReference type="Proteomes" id="UP000664779">
    <property type="component" value="Unassembled WGS sequence"/>
</dbReference>
<protein>
    <submittedName>
        <fullName evidence="2">ABC transporter substrate-binding protein</fullName>
    </submittedName>
</protein>
<reference evidence="2" key="1">
    <citation type="submission" date="2021-03" db="EMBL/GenBank/DDBJ databases">
        <title>Roseibium sp. CAU 1637 isolated from Incheon.</title>
        <authorList>
            <person name="Kim W."/>
        </authorList>
    </citation>
    <scope>NUCLEOTIDE SEQUENCE</scope>
    <source>
        <strain evidence="2">CAU 1637</strain>
    </source>
</reference>
<dbReference type="AlphaFoldDB" id="A0A939EN67"/>
<dbReference type="InterPro" id="IPR027020">
    <property type="entry name" value="YnjB"/>
</dbReference>
<evidence type="ECO:0000256" key="1">
    <source>
        <dbReference type="ARBA" id="ARBA00022764"/>
    </source>
</evidence>
<comment type="caution">
    <text evidence="2">The sequence shown here is derived from an EMBL/GenBank/DDBJ whole genome shotgun (WGS) entry which is preliminary data.</text>
</comment>
<keyword evidence="3" id="KW-1185">Reference proteome</keyword>
<dbReference type="PANTHER" id="PTHR42779">
    <property type="entry name" value="PROTEIN YNJB"/>
    <property type="match status" value="1"/>
</dbReference>
<dbReference type="PIRSF" id="PIRSF029172">
    <property type="entry name" value="UCP029172_ABC_sbc_YnjB"/>
    <property type="match status" value="1"/>
</dbReference>
<name>A0A939EN67_9HYPH</name>
<organism evidence="2 3">
    <name type="scientific">Roseibium limicola</name>
    <dbReference type="NCBI Taxonomy" id="2816037"/>
    <lineage>
        <taxon>Bacteria</taxon>
        <taxon>Pseudomonadati</taxon>
        <taxon>Pseudomonadota</taxon>
        <taxon>Alphaproteobacteria</taxon>
        <taxon>Hyphomicrobiales</taxon>
        <taxon>Stappiaceae</taxon>
        <taxon>Roseibium</taxon>
    </lineage>
</organism>
<dbReference type="InterPro" id="IPR006059">
    <property type="entry name" value="SBP"/>
</dbReference>
<keyword evidence="1" id="KW-0574">Periplasm</keyword>
<dbReference type="Pfam" id="PF13416">
    <property type="entry name" value="SBP_bac_8"/>
    <property type="match status" value="1"/>
</dbReference>
<dbReference type="SUPFAM" id="SSF53850">
    <property type="entry name" value="Periplasmic binding protein-like II"/>
    <property type="match status" value="1"/>
</dbReference>
<dbReference type="NCBIfam" id="NF008633">
    <property type="entry name" value="PRK11622.1"/>
    <property type="match status" value="1"/>
</dbReference>
<dbReference type="PANTHER" id="PTHR42779:SF1">
    <property type="entry name" value="PROTEIN YNJB"/>
    <property type="match status" value="1"/>
</dbReference>
<evidence type="ECO:0000313" key="2">
    <source>
        <dbReference type="EMBL" id="MBO0345656.1"/>
    </source>
</evidence>
<dbReference type="EMBL" id="JAFLNF010000004">
    <property type="protein sequence ID" value="MBO0345656.1"/>
    <property type="molecule type" value="Genomic_DNA"/>
</dbReference>